<gene>
    <name evidence="2" type="ORF">STA1M1_34500</name>
</gene>
<accession>A0ABQ5LX74</accession>
<keyword evidence="3" id="KW-1185">Reference proteome</keyword>
<dbReference type="Pfam" id="PF01261">
    <property type="entry name" value="AP_endonuc_2"/>
    <property type="match status" value="1"/>
</dbReference>
<name>A0ABQ5LX74_9RHOB</name>
<dbReference type="PANTHER" id="PTHR12110:SF48">
    <property type="entry name" value="BLL3656 PROTEIN"/>
    <property type="match status" value="1"/>
</dbReference>
<evidence type="ECO:0000259" key="1">
    <source>
        <dbReference type="Pfam" id="PF01261"/>
    </source>
</evidence>
<dbReference type="InterPro" id="IPR050312">
    <property type="entry name" value="IolE/XylAMocC-like"/>
</dbReference>
<dbReference type="InterPro" id="IPR013022">
    <property type="entry name" value="Xyl_isomerase-like_TIM-brl"/>
</dbReference>
<dbReference type="RefSeq" id="WP_281843604.1">
    <property type="nucleotide sequence ID" value="NZ_BROH01000013.1"/>
</dbReference>
<evidence type="ECO:0000313" key="3">
    <source>
        <dbReference type="Proteomes" id="UP001144205"/>
    </source>
</evidence>
<proteinExistence type="predicted"/>
<feature type="domain" description="Xylose isomerase-like TIM barrel" evidence="1">
    <location>
        <begin position="24"/>
        <end position="227"/>
    </location>
</feature>
<reference evidence="2" key="1">
    <citation type="journal article" date="2023" name="Int. J. Syst. Evol. Microbiol.">
        <title>Sinisalibacter aestuarii sp. nov., isolated from estuarine sediment of the Arakawa River.</title>
        <authorList>
            <person name="Arafat S.T."/>
            <person name="Hirano S."/>
            <person name="Sato A."/>
            <person name="Takeuchi K."/>
            <person name="Yasuda T."/>
            <person name="Terahara T."/>
            <person name="Hamada M."/>
            <person name="Kobayashi T."/>
        </authorList>
    </citation>
    <scope>NUCLEOTIDE SEQUENCE</scope>
    <source>
        <strain evidence="2">B-399</strain>
    </source>
</reference>
<comment type="caution">
    <text evidence="2">The sequence shown here is derived from an EMBL/GenBank/DDBJ whole genome shotgun (WGS) entry which is preliminary data.</text>
</comment>
<dbReference type="InterPro" id="IPR036237">
    <property type="entry name" value="Xyl_isomerase-like_sf"/>
</dbReference>
<sequence length="270" mass="28314">MERALTLHQLCLRDVAPAELPGIAAAVGLASVSVFVMPPSPKLDIFPRIEPGQGLRDFTAACRTHAVGVHNIEVFSVEPDTDIADFNAALDMGAEIGARRLTALVQDPDMARARDRMSALAEAAAARGIAVSVEFMKFSELRSIGAGERFIAEAGHPNLTLLVDPLHLLRTGGSVADLAATDRRAIGAAQICDGPLRAPANPFGEAVENRGIPGEGEFPLPEFLAALPAGCPVDIEVPLKRFADAGISPLDRAKRLVAATRALLPEPAGA</sequence>
<keyword evidence="2" id="KW-0413">Isomerase</keyword>
<protein>
    <submittedName>
        <fullName evidence="2">Xylose isomerase</fullName>
    </submittedName>
</protein>
<dbReference type="Gene3D" id="3.20.20.150">
    <property type="entry name" value="Divalent-metal-dependent TIM barrel enzymes"/>
    <property type="match status" value="1"/>
</dbReference>
<evidence type="ECO:0000313" key="2">
    <source>
        <dbReference type="EMBL" id="GKY89581.1"/>
    </source>
</evidence>
<dbReference type="PANTHER" id="PTHR12110">
    <property type="entry name" value="HYDROXYPYRUVATE ISOMERASE"/>
    <property type="match status" value="1"/>
</dbReference>
<dbReference type="GO" id="GO:0016853">
    <property type="term" value="F:isomerase activity"/>
    <property type="evidence" value="ECO:0007669"/>
    <property type="project" value="UniProtKB-KW"/>
</dbReference>
<dbReference type="Proteomes" id="UP001144205">
    <property type="component" value="Unassembled WGS sequence"/>
</dbReference>
<organism evidence="2 3">
    <name type="scientific">Sinisalibacter aestuarii</name>
    <dbReference type="NCBI Taxonomy" id="2949426"/>
    <lineage>
        <taxon>Bacteria</taxon>
        <taxon>Pseudomonadati</taxon>
        <taxon>Pseudomonadota</taxon>
        <taxon>Alphaproteobacteria</taxon>
        <taxon>Rhodobacterales</taxon>
        <taxon>Roseobacteraceae</taxon>
        <taxon>Sinisalibacter</taxon>
    </lineage>
</organism>
<dbReference type="EMBL" id="BROH01000013">
    <property type="protein sequence ID" value="GKY89581.1"/>
    <property type="molecule type" value="Genomic_DNA"/>
</dbReference>
<dbReference type="SUPFAM" id="SSF51658">
    <property type="entry name" value="Xylose isomerase-like"/>
    <property type="match status" value="1"/>
</dbReference>